<sequence length="71" mass="8297">MRTSCTNKKLAREHCRCESSGEPQAMIMNVEHVMNERTADPDTFRGRQFYPSSSPMLWVSWFSGIRIVHHK</sequence>
<proteinExistence type="predicted"/>
<protein>
    <submittedName>
        <fullName evidence="1">Uncharacterized protein</fullName>
    </submittedName>
</protein>
<name>A0A401ZB36_9CHLR</name>
<dbReference type="EMBL" id="BIFQ01000001">
    <property type="protein sequence ID" value="GCE04094.1"/>
    <property type="molecule type" value="Genomic_DNA"/>
</dbReference>
<evidence type="ECO:0000313" key="1">
    <source>
        <dbReference type="EMBL" id="GCE04094.1"/>
    </source>
</evidence>
<reference evidence="2" key="1">
    <citation type="submission" date="2018-12" db="EMBL/GenBank/DDBJ databases">
        <title>Tengunoibacter tsumagoiensis gen. nov., sp. nov., Dictyobacter kobayashii sp. nov., D. alpinus sp. nov., and D. joshuensis sp. nov. and description of Dictyobacteraceae fam. nov. within the order Ktedonobacterales isolated from Tengu-no-mugimeshi.</title>
        <authorList>
            <person name="Wang C.M."/>
            <person name="Zheng Y."/>
            <person name="Sakai Y."/>
            <person name="Toyoda A."/>
            <person name="Minakuchi Y."/>
            <person name="Abe K."/>
            <person name="Yokota A."/>
            <person name="Yabe S."/>
        </authorList>
    </citation>
    <scope>NUCLEOTIDE SEQUENCE [LARGE SCALE GENOMIC DNA]</scope>
    <source>
        <strain evidence="2">S-27</strain>
    </source>
</reference>
<accession>A0A401ZB36</accession>
<comment type="caution">
    <text evidence="1">The sequence shown here is derived from an EMBL/GenBank/DDBJ whole genome shotgun (WGS) entry which is preliminary data.</text>
</comment>
<dbReference type="Proteomes" id="UP000287224">
    <property type="component" value="Unassembled WGS sequence"/>
</dbReference>
<evidence type="ECO:0000313" key="2">
    <source>
        <dbReference type="Proteomes" id="UP000287224"/>
    </source>
</evidence>
<gene>
    <name evidence="1" type="ORF">KDAU_14230</name>
</gene>
<keyword evidence="2" id="KW-1185">Reference proteome</keyword>
<dbReference type="AlphaFoldDB" id="A0A401ZB36"/>
<organism evidence="1 2">
    <name type="scientific">Dictyobacter aurantiacus</name>
    <dbReference type="NCBI Taxonomy" id="1936993"/>
    <lineage>
        <taxon>Bacteria</taxon>
        <taxon>Bacillati</taxon>
        <taxon>Chloroflexota</taxon>
        <taxon>Ktedonobacteria</taxon>
        <taxon>Ktedonobacterales</taxon>
        <taxon>Dictyobacteraceae</taxon>
        <taxon>Dictyobacter</taxon>
    </lineage>
</organism>